<dbReference type="OrthoDB" id="778454at2759"/>
<keyword evidence="3" id="KW-1185">Reference proteome</keyword>
<dbReference type="AlphaFoldDB" id="A0A371H681"/>
<feature type="compositionally biased region" description="Polar residues" evidence="1">
    <location>
        <begin position="161"/>
        <end position="173"/>
    </location>
</feature>
<comment type="caution">
    <text evidence="2">The sequence shown here is derived from an EMBL/GenBank/DDBJ whole genome shotgun (WGS) entry which is preliminary data.</text>
</comment>
<protein>
    <submittedName>
        <fullName evidence="2">Uncharacterized protein</fullName>
    </submittedName>
</protein>
<feature type="non-terminal residue" evidence="2">
    <location>
        <position position="1"/>
    </location>
</feature>
<evidence type="ECO:0000313" key="3">
    <source>
        <dbReference type="Proteomes" id="UP000257109"/>
    </source>
</evidence>
<feature type="region of interest" description="Disordered" evidence="1">
    <location>
        <begin position="153"/>
        <end position="173"/>
    </location>
</feature>
<gene>
    <name evidence="2" type="ORF">CR513_18827</name>
</gene>
<name>A0A371H681_MUCPR</name>
<dbReference type="Proteomes" id="UP000257109">
    <property type="component" value="Unassembled WGS sequence"/>
</dbReference>
<dbReference type="EMBL" id="QJKJ01003483">
    <property type="protein sequence ID" value="RDX98281.1"/>
    <property type="molecule type" value="Genomic_DNA"/>
</dbReference>
<organism evidence="2 3">
    <name type="scientific">Mucuna pruriens</name>
    <name type="common">Velvet bean</name>
    <name type="synonym">Dolichos pruriens</name>
    <dbReference type="NCBI Taxonomy" id="157652"/>
    <lineage>
        <taxon>Eukaryota</taxon>
        <taxon>Viridiplantae</taxon>
        <taxon>Streptophyta</taxon>
        <taxon>Embryophyta</taxon>
        <taxon>Tracheophyta</taxon>
        <taxon>Spermatophyta</taxon>
        <taxon>Magnoliopsida</taxon>
        <taxon>eudicotyledons</taxon>
        <taxon>Gunneridae</taxon>
        <taxon>Pentapetalae</taxon>
        <taxon>rosids</taxon>
        <taxon>fabids</taxon>
        <taxon>Fabales</taxon>
        <taxon>Fabaceae</taxon>
        <taxon>Papilionoideae</taxon>
        <taxon>50 kb inversion clade</taxon>
        <taxon>NPAAA clade</taxon>
        <taxon>indigoferoid/millettioid clade</taxon>
        <taxon>Phaseoleae</taxon>
        <taxon>Mucuna</taxon>
    </lineage>
</organism>
<evidence type="ECO:0000313" key="2">
    <source>
        <dbReference type="EMBL" id="RDX98281.1"/>
    </source>
</evidence>
<proteinExistence type="predicted"/>
<evidence type="ECO:0000256" key="1">
    <source>
        <dbReference type="SAM" id="MobiDB-lite"/>
    </source>
</evidence>
<sequence length="173" mass="19706">MTIHDLKMQVGQLTDTVSQIQFAGFVMIPSQMIPNPKGEGWAEAESGADSRLQQLTKIVVRRSEIKEDLLKLFKKVEINIPLLDAIKQIPKYAKFLKELCVHRRKKIKGTNEMGGVVLLYQSQNSMNSTKEVSRSGHIRNSMYRRQSYIHQHHAGPRSLDQRNASINIQVAQP</sequence>
<accession>A0A371H681</accession>
<reference evidence="2" key="1">
    <citation type="submission" date="2018-05" db="EMBL/GenBank/DDBJ databases">
        <title>Draft genome of Mucuna pruriens seed.</title>
        <authorList>
            <person name="Nnadi N.E."/>
            <person name="Vos R."/>
            <person name="Hasami M.H."/>
            <person name="Devisetty U.K."/>
            <person name="Aguiy J.C."/>
        </authorList>
    </citation>
    <scope>NUCLEOTIDE SEQUENCE [LARGE SCALE GENOMIC DNA]</scope>
    <source>
        <strain evidence="2">JCA_2017</strain>
    </source>
</reference>